<organism evidence="2 3">
    <name type="scientific">Lachnellula occidentalis</name>
    <dbReference type="NCBI Taxonomy" id="215460"/>
    <lineage>
        <taxon>Eukaryota</taxon>
        <taxon>Fungi</taxon>
        <taxon>Dikarya</taxon>
        <taxon>Ascomycota</taxon>
        <taxon>Pezizomycotina</taxon>
        <taxon>Leotiomycetes</taxon>
        <taxon>Helotiales</taxon>
        <taxon>Lachnaceae</taxon>
        <taxon>Lachnellula</taxon>
    </lineage>
</organism>
<evidence type="ECO:0000259" key="1">
    <source>
        <dbReference type="PROSITE" id="PS50280"/>
    </source>
</evidence>
<dbReference type="CDD" id="cd19177">
    <property type="entry name" value="SET_SETD4"/>
    <property type="match status" value="1"/>
</dbReference>
<reference evidence="2 3" key="1">
    <citation type="submission" date="2018-05" db="EMBL/GenBank/DDBJ databases">
        <title>Genome sequencing and assembly of the regulated plant pathogen Lachnellula willkommii and related sister species for the development of diagnostic species identification markers.</title>
        <authorList>
            <person name="Giroux E."/>
            <person name="Bilodeau G."/>
        </authorList>
    </citation>
    <scope>NUCLEOTIDE SEQUENCE [LARGE SCALE GENOMIC DNA]</scope>
    <source>
        <strain evidence="2 3">CBS 160.35</strain>
    </source>
</reference>
<dbReference type="InterPro" id="IPR046341">
    <property type="entry name" value="SET_dom_sf"/>
</dbReference>
<dbReference type="GO" id="GO:0016279">
    <property type="term" value="F:protein-lysine N-methyltransferase activity"/>
    <property type="evidence" value="ECO:0007669"/>
    <property type="project" value="InterPro"/>
</dbReference>
<dbReference type="InterPro" id="IPR044429">
    <property type="entry name" value="SETD4_SET"/>
</dbReference>
<dbReference type="InterPro" id="IPR001214">
    <property type="entry name" value="SET_dom"/>
</dbReference>
<dbReference type="EMBL" id="QGMI01000059">
    <property type="protein sequence ID" value="TVY48100.1"/>
    <property type="molecule type" value="Genomic_DNA"/>
</dbReference>
<name>A0A8H8UK30_9HELO</name>
<feature type="domain" description="SET" evidence="1">
    <location>
        <begin position="20"/>
        <end position="226"/>
    </location>
</feature>
<accession>A0A8H8UK30</accession>
<dbReference type="PANTHER" id="PTHR13271:SF137">
    <property type="entry name" value="SET DOMAIN-CONTAINING PROTEIN"/>
    <property type="match status" value="1"/>
</dbReference>
<dbReference type="Pfam" id="PF00856">
    <property type="entry name" value="SET"/>
    <property type="match status" value="1"/>
</dbReference>
<evidence type="ECO:0000313" key="3">
    <source>
        <dbReference type="Proteomes" id="UP000443090"/>
    </source>
</evidence>
<dbReference type="PROSITE" id="PS50280">
    <property type="entry name" value="SET"/>
    <property type="match status" value="1"/>
</dbReference>
<dbReference type="InterPro" id="IPR050600">
    <property type="entry name" value="SETD3_SETD6_MTase"/>
</dbReference>
<protein>
    <submittedName>
        <fullName evidence="2">SET domain-containing protein</fullName>
    </submittedName>
</protein>
<evidence type="ECO:0000313" key="2">
    <source>
        <dbReference type="EMBL" id="TVY48100.1"/>
    </source>
</evidence>
<proteinExistence type="predicted"/>
<dbReference type="PANTHER" id="PTHR13271">
    <property type="entry name" value="UNCHARACTERIZED PUTATIVE METHYLTRANSFERASE"/>
    <property type="match status" value="1"/>
</dbReference>
<gene>
    <name evidence="2" type="primary">Setd4</name>
    <name evidence="2" type="ORF">LOCC1_G001155</name>
</gene>
<dbReference type="Proteomes" id="UP000443090">
    <property type="component" value="Unassembled WGS sequence"/>
</dbReference>
<dbReference type="SUPFAM" id="SSF82199">
    <property type="entry name" value="SET domain"/>
    <property type="match status" value="1"/>
</dbReference>
<dbReference type="AlphaFoldDB" id="A0A8H8UK30"/>
<comment type="caution">
    <text evidence="2">The sequence shown here is derived from an EMBL/GenBank/DDBJ whole genome shotgun (WGS) entry which is preliminary data.</text>
</comment>
<sequence>DMDAHRQFTQWVLTQNVEINGVAPHRFPGKGLGIVAEKNLKVGETLVKVPISALRTVHTVPKSISSKIGPITVHGLLAAELSLDTTPTYACWQKVLPTQEDFTASMPLLWNTELQHLLPEASQALLENQKKKLSLDWAAVSKAFPELEYEKYLYNWLIVNTRTFYFLDPKKTKKQPTPDDCMALNPFADYFNHSSNGCEVTFNDHAYHINTCTPIKKGSEINISYGMHSNDFLLAEYGFIFPENASDQVSLDQFILPLFSHEQRDDLEAAGFLGKYVLDINGVCYRTETALRILCLSPRKWHRIIDGLDDGEAMQATVDQLIIKVLLEFNSHISEMLVKVSKIDSKLAGQETLSERWEQIRLLLQVTINRIHNESSAAS</sequence>
<keyword evidence="3" id="KW-1185">Reference proteome</keyword>
<feature type="non-terminal residue" evidence="2">
    <location>
        <position position="379"/>
    </location>
</feature>
<dbReference type="Gene3D" id="3.90.1410.10">
    <property type="entry name" value="set domain protein methyltransferase, domain 1"/>
    <property type="match status" value="1"/>
</dbReference>
<dbReference type="OrthoDB" id="341421at2759"/>